<reference evidence="1 2" key="1">
    <citation type="submission" date="2018-07" db="EMBL/GenBank/DDBJ databases">
        <title>Genomic Encyclopedia of Type Strains, Phase III (KMG-III): the genomes of soil and plant-associated and newly described type strains.</title>
        <authorList>
            <person name="Whitman W."/>
        </authorList>
    </citation>
    <scope>NUCLEOTIDE SEQUENCE [LARGE SCALE GENOMIC DNA]</scope>
    <source>
        <strain evidence="1 2">CECT 8488</strain>
    </source>
</reference>
<gene>
    <name evidence="1" type="ORF">DFP90_103316</name>
</gene>
<dbReference type="Proteomes" id="UP000256845">
    <property type="component" value="Unassembled WGS sequence"/>
</dbReference>
<accession>A0A3D9HPS2</accession>
<dbReference type="InterPro" id="IPR018912">
    <property type="entry name" value="DUF2478"/>
</dbReference>
<dbReference type="AlphaFoldDB" id="A0A3D9HPS2"/>
<protein>
    <submittedName>
        <fullName evidence="1">Uncharacterized protein DUF2478</fullName>
    </submittedName>
</protein>
<dbReference type="RefSeq" id="WP_181905288.1">
    <property type="nucleotide sequence ID" value="NZ_QRDW01000003.1"/>
</dbReference>
<dbReference type="EMBL" id="QRDW01000003">
    <property type="protein sequence ID" value="RED51514.1"/>
    <property type="molecule type" value="Genomic_DNA"/>
</dbReference>
<organism evidence="1 2">
    <name type="scientific">Aestuariispira insulae</name>
    <dbReference type="NCBI Taxonomy" id="1461337"/>
    <lineage>
        <taxon>Bacteria</taxon>
        <taxon>Pseudomonadati</taxon>
        <taxon>Pseudomonadota</taxon>
        <taxon>Alphaproteobacteria</taxon>
        <taxon>Rhodospirillales</taxon>
        <taxon>Kiloniellaceae</taxon>
        <taxon>Aestuariispira</taxon>
    </lineage>
</organism>
<evidence type="ECO:0000313" key="1">
    <source>
        <dbReference type="EMBL" id="RED51514.1"/>
    </source>
</evidence>
<dbReference type="Pfam" id="PF10649">
    <property type="entry name" value="DUF2478"/>
    <property type="match status" value="1"/>
</dbReference>
<sequence length="174" mass="19215">MSQQSSLPFAAAVYQPKKTDKSQLSSFVARLQADGVRIAGILQESHIKPGEKTRTIESIDIRTSQRVAIKNPMKHEAECGLDAGNLIETSAILREILDNPPDLVVMEKFGGQEQLGKGLYDEIMQIIAAHIPLILSVPEPALPLWREMSENMGDEIAFSVEAMDGWWSELSANQ</sequence>
<evidence type="ECO:0000313" key="2">
    <source>
        <dbReference type="Proteomes" id="UP000256845"/>
    </source>
</evidence>
<keyword evidence="2" id="KW-1185">Reference proteome</keyword>
<comment type="caution">
    <text evidence="1">The sequence shown here is derived from an EMBL/GenBank/DDBJ whole genome shotgun (WGS) entry which is preliminary data.</text>
</comment>
<proteinExistence type="predicted"/>
<name>A0A3D9HPS2_9PROT</name>